<proteinExistence type="inferred from homology"/>
<keyword evidence="2" id="KW-0813">Transport</keyword>
<dbReference type="GO" id="GO:0015344">
    <property type="term" value="F:siderophore uptake transmembrane transporter activity"/>
    <property type="evidence" value="ECO:0007669"/>
    <property type="project" value="TreeGrafter"/>
</dbReference>
<dbReference type="SUPFAM" id="SSF56935">
    <property type="entry name" value="Porins"/>
    <property type="match status" value="1"/>
</dbReference>
<gene>
    <name evidence="4" type="ORF">AVDCRST_MAG11-4011</name>
</gene>
<organism evidence="4">
    <name type="scientific">uncultured Gemmatimonadaceae bacterium</name>
    <dbReference type="NCBI Taxonomy" id="246130"/>
    <lineage>
        <taxon>Bacteria</taxon>
        <taxon>Pseudomonadati</taxon>
        <taxon>Gemmatimonadota</taxon>
        <taxon>Gemmatimonadia</taxon>
        <taxon>Gemmatimonadales</taxon>
        <taxon>Gemmatimonadaceae</taxon>
        <taxon>environmental samples</taxon>
    </lineage>
</organism>
<dbReference type="SUPFAM" id="SSF49464">
    <property type="entry name" value="Carboxypeptidase regulatory domain-like"/>
    <property type="match status" value="1"/>
</dbReference>
<comment type="subcellular location">
    <subcellularLocation>
        <location evidence="2">Cell outer membrane</location>
        <topology evidence="2">Multi-pass membrane protein</topology>
    </subcellularLocation>
</comment>
<comment type="similarity">
    <text evidence="2">Belongs to the TonB-dependent receptor family.</text>
</comment>
<dbReference type="GO" id="GO:0044718">
    <property type="term" value="P:siderophore transmembrane transport"/>
    <property type="evidence" value="ECO:0007669"/>
    <property type="project" value="TreeGrafter"/>
</dbReference>
<dbReference type="PANTHER" id="PTHR30069">
    <property type="entry name" value="TONB-DEPENDENT OUTER MEMBRANE RECEPTOR"/>
    <property type="match status" value="1"/>
</dbReference>
<accession>A0A6J4MJ12</accession>
<dbReference type="EMBL" id="CADCTU010000855">
    <property type="protein sequence ID" value="CAA9359140.1"/>
    <property type="molecule type" value="Genomic_DNA"/>
</dbReference>
<dbReference type="Pfam" id="PF13620">
    <property type="entry name" value="CarboxypepD_reg"/>
    <property type="match status" value="1"/>
</dbReference>
<dbReference type="GO" id="GO:0009279">
    <property type="term" value="C:cell outer membrane"/>
    <property type="evidence" value="ECO:0007669"/>
    <property type="project" value="UniProtKB-SubCell"/>
</dbReference>
<keyword evidence="2" id="KW-0812">Transmembrane</keyword>
<reference evidence="4" key="1">
    <citation type="submission" date="2020-02" db="EMBL/GenBank/DDBJ databases">
        <authorList>
            <person name="Meier V. D."/>
        </authorList>
    </citation>
    <scope>NUCLEOTIDE SEQUENCE</scope>
    <source>
        <strain evidence="4">AVDCRST_MAG11</strain>
    </source>
</reference>
<dbReference type="Gene3D" id="2.60.40.1120">
    <property type="entry name" value="Carboxypeptidase-like, regulatory domain"/>
    <property type="match status" value="1"/>
</dbReference>
<keyword evidence="2" id="KW-0998">Cell outer membrane</keyword>
<dbReference type="PANTHER" id="PTHR30069:SF29">
    <property type="entry name" value="HEMOGLOBIN AND HEMOGLOBIN-HAPTOGLOBIN-BINDING PROTEIN 1-RELATED"/>
    <property type="match status" value="1"/>
</dbReference>
<dbReference type="Pfam" id="PF07715">
    <property type="entry name" value="Plug"/>
    <property type="match status" value="1"/>
</dbReference>
<feature type="non-terminal residue" evidence="4">
    <location>
        <position position="324"/>
    </location>
</feature>
<protein>
    <submittedName>
        <fullName evidence="4">Outer membrane TonB-dependent transporter, utilization system for glycans and polysaccharides (PUL), SusC family</fullName>
    </submittedName>
</protein>
<keyword evidence="1" id="KW-0732">Signal</keyword>
<dbReference type="InterPro" id="IPR039426">
    <property type="entry name" value="TonB-dep_rcpt-like"/>
</dbReference>
<dbReference type="AlphaFoldDB" id="A0A6J4MJ12"/>
<name>A0A6J4MJ12_9BACT</name>
<keyword evidence="2" id="KW-1134">Transmembrane beta strand</keyword>
<dbReference type="Gene3D" id="2.170.130.10">
    <property type="entry name" value="TonB-dependent receptor, plug domain"/>
    <property type="match status" value="1"/>
</dbReference>
<dbReference type="InterPro" id="IPR037066">
    <property type="entry name" value="Plug_dom_sf"/>
</dbReference>
<evidence type="ECO:0000313" key="4">
    <source>
        <dbReference type="EMBL" id="CAA9359140.1"/>
    </source>
</evidence>
<keyword evidence="2" id="KW-0472">Membrane</keyword>
<dbReference type="InterPro" id="IPR023997">
    <property type="entry name" value="TonB-dep_OMP_SusC/RagA_CS"/>
</dbReference>
<evidence type="ECO:0000256" key="2">
    <source>
        <dbReference type="PROSITE-ProRule" id="PRU01360"/>
    </source>
</evidence>
<evidence type="ECO:0000259" key="3">
    <source>
        <dbReference type="Pfam" id="PF07715"/>
    </source>
</evidence>
<dbReference type="NCBIfam" id="TIGR04057">
    <property type="entry name" value="SusC_RagA_signa"/>
    <property type="match status" value="1"/>
</dbReference>
<feature type="domain" description="TonB-dependent receptor plug" evidence="3">
    <location>
        <begin position="125"/>
        <end position="242"/>
    </location>
</feature>
<sequence length="324" mass="33095">MGTAFVRGFLAVCLTAQLAGAQQDARGRITGTAVAAEGGAPIQGVNVLAVGTQNGAVTGPDGRYTIVAPPGTYQVRATRIGFAPQVVPGVAVTAGAAATADFRLAAQAVQLNEVVTVGYGTQRREDVTGAISSVNVGQIATVPTTTSAGQLLQGRVAGAQVVQNNGAPGAGISIRVRGSNSITANSEPLYVIDGVPAYVGNGGQDPYQNPLASITPSDIENIEVLKDASATAIYGARGANGVVLITTKLGQRGESRVTLESSGGTQAPARYLPMLNARQYAELANEARANSGQTPVYTAAEVEQLGEGTDWQRQVLRNATLQSH</sequence>
<dbReference type="PROSITE" id="PS52016">
    <property type="entry name" value="TONB_DEPENDENT_REC_3"/>
    <property type="match status" value="1"/>
</dbReference>
<dbReference type="InterPro" id="IPR012910">
    <property type="entry name" value="Plug_dom"/>
</dbReference>
<evidence type="ECO:0000256" key="1">
    <source>
        <dbReference type="ARBA" id="ARBA00022729"/>
    </source>
</evidence>
<dbReference type="InterPro" id="IPR008969">
    <property type="entry name" value="CarboxyPept-like_regulatory"/>
</dbReference>